<dbReference type="PANTHER" id="PTHR48029">
    <property type="entry name" value="NUCLEOLAR PROTEIN 8"/>
    <property type="match status" value="1"/>
</dbReference>
<dbReference type="Proteomes" id="UP000694850">
    <property type="component" value="Unplaced"/>
</dbReference>
<dbReference type="CTD" id="55035"/>
<evidence type="ECO:0000256" key="1">
    <source>
        <dbReference type="ARBA" id="ARBA00004604"/>
    </source>
</evidence>
<feature type="domain" description="RRM" evidence="10">
    <location>
        <begin position="8"/>
        <end position="89"/>
    </location>
</feature>
<gene>
    <name evidence="12" type="primary">NOL8</name>
</gene>
<feature type="region of interest" description="Disordered" evidence="9">
    <location>
        <begin position="269"/>
        <end position="302"/>
    </location>
</feature>
<dbReference type="Gene3D" id="3.30.70.330">
    <property type="match status" value="1"/>
</dbReference>
<sequence>MNANREMKRLYVGGLSQAISQADLQNQFSRFGEVSDVEIITRRDDHGNPQKIFAYINIRVAEADLKKCMSVLNKTKWKGGTLEIQQAKESFLHRLAQEREDAKAKKDNSRTGNTDLLKKMGVVDLHMKAVPGTEVPGHKNWVVSKFGRVLPVLHLKNQLKHKIIKYDPSKYCHNLKKIGENSTNTIPITNLTWKLEGGNDPMTKKRRGEFSNFHRPPKKIKKEHCGGSATRPLAICPVYSSVMDGLHLMQQQAAQNTPHDFLSLSESPCVPNSDHQKPKTVPFQTYGLKTDGNKNSMSDDDSDFKDELRAVISGEENLEKTMWSSIKELKNDPFVVVRDDLKSDVHKLYFSTSLGVKNSIPCHLSNDNVTGNYCGYDSGDTDEIIAMKKNIGKVKNTEFLNMEKSICKKISLKGRKSCESSDDSVEIQKKEKKKAVSNGIKLNCKSPSDSSSGEDADSAESEGGKEYDAMMKNCVHVKLTLADLEQLSYGDAEAAKENTESDSQETTTCCQFIRASKNLKIPGNPHRGKQCIHPEDIVTSLLEGKKNILCKEKLKENKFQAFKGIGSLYGKESWKNSLKEGVSSNGINKDQSSLNLENPSSISMEKGFSYADGSSRELIPCQHTKKAYSSNHTEPQNRQASFESQGLKVMSLSNSEKGSRSTASTLLLLKGKNSLSLDAKIYKMDFDKDGHRSTPKTEDSSEEKTNSHSRTLPEKSPKFSSSKDIPSLAFSRKTRESRSGFQLTVSNLSNVPKYKHAQDNQKRLAALDARQKAKEKQKKLVHNALANLDDHSEVRATHIIFGSDSESERKETSIQELSHPEELVKESICKASGKLFDNSGDEKSDSEDDSNRFKIKPQFEGRAGQKLMDLQSHFGTDNRFRMDSRFLESDSEEEKEVNEKKTEEEELAAEKNKALDVVQRVLYINLNNSTCQGSITAKKFKDIIHYDPTRHDHVTFERKRDDKPKESKAKRKKKREESEKLPEVSKEMYYNIATDLKERLQTTKGINEKKENVPWNEDCGGDKTEVNDPASLKNGDEEPIRFTFSFFDSDAKDVKEETYRAETVKPGKIAWHGNPCFQDSSSEEEDTTIEIDPRKPNPGEVSIPEKVINRWFFFSKNDERLHGSKLFWREAESNMSRNYWEAQTNNLRKDCRKKHKDAKRKMKPK</sequence>
<evidence type="ECO:0000313" key="11">
    <source>
        <dbReference type="Proteomes" id="UP000694850"/>
    </source>
</evidence>
<evidence type="ECO:0000256" key="8">
    <source>
        <dbReference type="PROSITE-ProRule" id="PRU00176"/>
    </source>
</evidence>
<evidence type="ECO:0000256" key="5">
    <source>
        <dbReference type="ARBA" id="ARBA00054821"/>
    </source>
</evidence>
<evidence type="ECO:0000259" key="10">
    <source>
        <dbReference type="PROSITE" id="PS50102"/>
    </source>
</evidence>
<feature type="compositionally biased region" description="Basic and acidic residues" evidence="9">
    <location>
        <begin position="954"/>
        <end position="967"/>
    </location>
</feature>
<evidence type="ECO:0000256" key="7">
    <source>
        <dbReference type="ARBA" id="ARBA00068539"/>
    </source>
</evidence>
<feature type="region of interest" description="Disordered" evidence="9">
    <location>
        <begin position="1011"/>
        <end position="1034"/>
    </location>
</feature>
<evidence type="ECO:0000256" key="9">
    <source>
        <dbReference type="SAM" id="MobiDB-lite"/>
    </source>
</evidence>
<dbReference type="OrthoDB" id="21643at2759"/>
<evidence type="ECO:0000256" key="4">
    <source>
        <dbReference type="ARBA" id="ARBA00023242"/>
    </source>
</evidence>
<keyword evidence="11" id="KW-1185">Reference proteome</keyword>
<dbReference type="SMART" id="SM00360">
    <property type="entry name" value="RRM"/>
    <property type="match status" value="1"/>
</dbReference>
<evidence type="ECO:0000256" key="2">
    <source>
        <dbReference type="ARBA" id="ARBA00022553"/>
    </source>
</evidence>
<feature type="region of interest" description="Disordered" evidence="9">
    <location>
        <begin position="687"/>
        <end position="733"/>
    </location>
</feature>
<evidence type="ECO:0000256" key="6">
    <source>
        <dbReference type="ARBA" id="ARBA00065066"/>
    </source>
</evidence>
<dbReference type="InterPro" id="IPR035979">
    <property type="entry name" value="RBD_domain_sf"/>
</dbReference>
<dbReference type="RefSeq" id="XP_007951195.1">
    <property type="nucleotide sequence ID" value="XM_007953004.1"/>
</dbReference>
<dbReference type="CDD" id="cd12226">
    <property type="entry name" value="RRM_NOL8"/>
    <property type="match status" value="1"/>
</dbReference>
<keyword evidence="4" id="KW-0539">Nucleus</keyword>
<name>A0A8B7AT83_ORYAF</name>
<dbReference type="InterPro" id="IPR000504">
    <property type="entry name" value="RRM_dom"/>
</dbReference>
<evidence type="ECO:0000256" key="3">
    <source>
        <dbReference type="ARBA" id="ARBA00022884"/>
    </source>
</evidence>
<reference evidence="12" key="1">
    <citation type="submission" date="2025-08" db="UniProtKB">
        <authorList>
            <consortium name="RefSeq"/>
        </authorList>
    </citation>
    <scope>IDENTIFICATION</scope>
</reference>
<feature type="region of interest" description="Disordered" evidence="9">
    <location>
        <begin position="1146"/>
        <end position="1165"/>
    </location>
</feature>
<dbReference type="InterPro" id="IPR034138">
    <property type="entry name" value="NOP8_RRM"/>
</dbReference>
<feature type="compositionally biased region" description="Basic residues" evidence="9">
    <location>
        <begin position="1150"/>
        <end position="1165"/>
    </location>
</feature>
<feature type="compositionally biased region" description="Basic and acidic residues" evidence="9">
    <location>
        <begin position="687"/>
        <end position="717"/>
    </location>
</feature>
<comment type="subunit">
    <text evidence="6">Interacts with the GTP form of RRAGA, RRAGC and RRAGD. Interacts with NIP7. Interacts with DDX18; the interaction is RNA-dependent. Interacts with DDX47; the interaction is RNA-dependent.</text>
</comment>
<feature type="region of interest" description="Disordered" evidence="9">
    <location>
        <begin position="886"/>
        <end position="905"/>
    </location>
</feature>
<dbReference type="AlphaFoldDB" id="A0A8B7AT83"/>
<keyword evidence="3 8" id="KW-0694">RNA-binding</keyword>
<dbReference type="FunFam" id="3.30.70.330:FF:000346">
    <property type="entry name" value="Nucleolar protein 8"/>
    <property type="match status" value="1"/>
</dbReference>
<protein>
    <recommendedName>
        <fullName evidence="7">Nucleolar protein 8</fullName>
    </recommendedName>
</protein>
<dbReference type="GO" id="GO:0005730">
    <property type="term" value="C:nucleolus"/>
    <property type="evidence" value="ECO:0007669"/>
    <property type="project" value="UniProtKB-SubCell"/>
</dbReference>
<dbReference type="GeneID" id="103207403"/>
<dbReference type="GO" id="GO:0003723">
    <property type="term" value="F:RNA binding"/>
    <property type="evidence" value="ECO:0007669"/>
    <property type="project" value="UniProtKB-UniRule"/>
</dbReference>
<comment type="subcellular location">
    <subcellularLocation>
        <location evidence="1">Nucleus</location>
        <location evidence="1">Nucleolus</location>
    </subcellularLocation>
</comment>
<organism evidence="11 12">
    <name type="scientific">Orycteropus afer afer</name>
    <dbReference type="NCBI Taxonomy" id="1230840"/>
    <lineage>
        <taxon>Eukaryota</taxon>
        <taxon>Metazoa</taxon>
        <taxon>Chordata</taxon>
        <taxon>Craniata</taxon>
        <taxon>Vertebrata</taxon>
        <taxon>Euteleostomi</taxon>
        <taxon>Mammalia</taxon>
        <taxon>Eutheria</taxon>
        <taxon>Afrotheria</taxon>
        <taxon>Tubulidentata</taxon>
        <taxon>Orycteropodidae</taxon>
        <taxon>Orycteropus</taxon>
    </lineage>
</organism>
<dbReference type="PANTHER" id="PTHR48029:SF1">
    <property type="entry name" value="NUCLEOLAR PROTEIN 8"/>
    <property type="match status" value="1"/>
</dbReference>
<feature type="region of interest" description="Disordered" evidence="9">
    <location>
        <begin position="954"/>
        <end position="982"/>
    </location>
</feature>
<dbReference type="Pfam" id="PF00076">
    <property type="entry name" value="RRM_1"/>
    <property type="match status" value="1"/>
</dbReference>
<dbReference type="GO" id="GO:1902570">
    <property type="term" value="P:protein localization to nucleolus"/>
    <property type="evidence" value="ECO:0007669"/>
    <property type="project" value="TreeGrafter"/>
</dbReference>
<dbReference type="PROSITE" id="PS50102">
    <property type="entry name" value="RRM"/>
    <property type="match status" value="1"/>
</dbReference>
<evidence type="ECO:0000313" key="12">
    <source>
        <dbReference type="RefSeq" id="XP_007951195.1"/>
    </source>
</evidence>
<feature type="region of interest" description="Disordered" evidence="9">
    <location>
        <begin position="441"/>
        <end position="463"/>
    </location>
</feature>
<keyword evidence="2" id="KW-0597">Phosphoprotein</keyword>
<feature type="region of interest" description="Disordered" evidence="9">
    <location>
        <begin position="1071"/>
        <end position="1101"/>
    </location>
</feature>
<dbReference type="InterPro" id="IPR012677">
    <property type="entry name" value="Nucleotide-bd_a/b_plait_sf"/>
</dbReference>
<accession>A0A8B7AT83</accession>
<comment type="function">
    <text evidence="5">Plays an essential role in the survival of diffuse-type gastric cancer cells. Acts as a nucleolar anchoring protein for DDX47. May be involved in regulation of gene expression at the post-transcriptional level or in ribosome biogenesis in cancer cells.</text>
</comment>
<proteinExistence type="predicted"/>
<dbReference type="SUPFAM" id="SSF54928">
    <property type="entry name" value="RNA-binding domain, RBD"/>
    <property type="match status" value="1"/>
</dbReference>